<dbReference type="GO" id="GO:0035999">
    <property type="term" value="P:tetrahydrofolate interconversion"/>
    <property type="evidence" value="ECO:0007669"/>
    <property type="project" value="UniProtKB-UniPathway"/>
</dbReference>
<dbReference type="EMBL" id="JACMSE010000009">
    <property type="protein sequence ID" value="MBC2890085.1"/>
    <property type="molecule type" value="Genomic_DNA"/>
</dbReference>
<comment type="pathway">
    <text evidence="2 8">One-carbon metabolism; tetrahydrofolate interconversion.</text>
</comment>
<comment type="catalytic activity">
    <reaction evidence="7">
        <text>(6S)-5-methyl-5,6,7,8-tetrahydrofolate + NAD(+) = (6R)-5,10-methylene-5,6,7,8-tetrahydrofolate + NADH + H(+)</text>
        <dbReference type="Rhea" id="RHEA:19821"/>
        <dbReference type="ChEBI" id="CHEBI:15378"/>
        <dbReference type="ChEBI" id="CHEBI:15636"/>
        <dbReference type="ChEBI" id="CHEBI:18608"/>
        <dbReference type="ChEBI" id="CHEBI:57540"/>
        <dbReference type="ChEBI" id="CHEBI:57945"/>
        <dbReference type="EC" id="1.5.1.54"/>
    </reaction>
    <physiologicalReaction direction="right-to-left" evidence="7">
        <dbReference type="Rhea" id="RHEA:19823"/>
    </physiologicalReaction>
</comment>
<dbReference type="SUPFAM" id="SSF51730">
    <property type="entry name" value="FAD-linked oxidoreductase"/>
    <property type="match status" value="1"/>
</dbReference>
<evidence type="ECO:0000313" key="11">
    <source>
        <dbReference type="Proteomes" id="UP000587396"/>
    </source>
</evidence>
<dbReference type="PANTHER" id="PTHR45754">
    <property type="entry name" value="METHYLENETETRAHYDROFOLATE REDUCTASE"/>
    <property type="match status" value="1"/>
</dbReference>
<evidence type="ECO:0000256" key="7">
    <source>
        <dbReference type="ARBA" id="ARBA00048628"/>
    </source>
</evidence>
<dbReference type="InterPro" id="IPR003171">
    <property type="entry name" value="Mehydrof_redctse-like"/>
</dbReference>
<evidence type="ECO:0000256" key="6">
    <source>
        <dbReference type="ARBA" id="ARBA00023002"/>
    </source>
</evidence>
<accession>A0A842JK27</accession>
<sequence length="354" mass="36992">MRSVSYLYEIAKAAGRQPVSFEIFPPKGDLTLEAAHEVAAQLADLVPDFVSVTYSAGGSGNKQATADVAAMIHDDFDIPTVAHLTCLGATEESISHAIDDLKRKGIASVLALRGDRVPGAAPAEDAPFRFAKDLIMRLADEGFCVGAAAYPEGHIECTDFKASVAHLKQKQDAGACFFVTQLFFDNAYYYRFRDAADAAGIDVPIACGVMPFLGKAQIQRMVFMCGASLPSPIIKLLAKYEDDPASLRAAGIEYACAQLVDLQERGADGLHVYTMNQPDIARACTSALRASWSSAASGERTGKAGDRADDGAAVGSAACGAAAGERTSKAADPSKADRSPGGASADAWASGGRA</sequence>
<dbReference type="CDD" id="cd00537">
    <property type="entry name" value="MTHFR"/>
    <property type="match status" value="1"/>
</dbReference>
<dbReference type="GO" id="GO:0106312">
    <property type="term" value="F:methylenetetrahydrofolate reductase (NADH) activity"/>
    <property type="evidence" value="ECO:0007669"/>
    <property type="project" value="UniProtKB-EC"/>
</dbReference>
<dbReference type="RefSeq" id="WP_185905832.1">
    <property type="nucleotide sequence ID" value="NZ_JACMSE010000009.1"/>
</dbReference>
<dbReference type="Gene3D" id="3.20.20.220">
    <property type="match status" value="1"/>
</dbReference>
<evidence type="ECO:0000256" key="2">
    <source>
        <dbReference type="ARBA" id="ARBA00004777"/>
    </source>
</evidence>
<evidence type="ECO:0000256" key="1">
    <source>
        <dbReference type="ARBA" id="ARBA00001974"/>
    </source>
</evidence>
<keyword evidence="5 8" id="KW-0274">FAD</keyword>
<keyword evidence="11" id="KW-1185">Reference proteome</keyword>
<dbReference type="GO" id="GO:0009086">
    <property type="term" value="P:methionine biosynthetic process"/>
    <property type="evidence" value="ECO:0007669"/>
    <property type="project" value="TreeGrafter"/>
</dbReference>
<evidence type="ECO:0000313" key="10">
    <source>
        <dbReference type="EMBL" id="MBC2890085.1"/>
    </source>
</evidence>
<dbReference type="Pfam" id="PF02219">
    <property type="entry name" value="MTHFR"/>
    <property type="match status" value="1"/>
</dbReference>
<feature type="region of interest" description="Disordered" evidence="9">
    <location>
        <begin position="323"/>
        <end position="354"/>
    </location>
</feature>
<dbReference type="GO" id="GO:0005829">
    <property type="term" value="C:cytosol"/>
    <property type="evidence" value="ECO:0007669"/>
    <property type="project" value="TreeGrafter"/>
</dbReference>
<evidence type="ECO:0000256" key="4">
    <source>
        <dbReference type="ARBA" id="ARBA00022630"/>
    </source>
</evidence>
<comment type="similarity">
    <text evidence="3 8">Belongs to the methylenetetrahydrofolate reductase family.</text>
</comment>
<comment type="caution">
    <text evidence="10">The sequence shown here is derived from an EMBL/GenBank/DDBJ whole genome shotgun (WGS) entry which is preliminary data.</text>
</comment>
<evidence type="ECO:0000256" key="5">
    <source>
        <dbReference type="ARBA" id="ARBA00022827"/>
    </source>
</evidence>
<feature type="compositionally biased region" description="Basic and acidic residues" evidence="9">
    <location>
        <begin position="326"/>
        <end position="338"/>
    </location>
</feature>
<protein>
    <recommendedName>
        <fullName evidence="8">Methylenetetrahydrofolate reductase</fullName>
    </recommendedName>
</protein>
<dbReference type="Proteomes" id="UP000587396">
    <property type="component" value="Unassembled WGS sequence"/>
</dbReference>
<reference evidence="10 11" key="1">
    <citation type="submission" date="2020-08" db="EMBL/GenBank/DDBJ databases">
        <authorList>
            <person name="Liu C."/>
            <person name="Sun Q."/>
        </authorList>
    </citation>
    <scope>NUCLEOTIDE SEQUENCE [LARGE SCALE GENOMIC DNA]</scope>
    <source>
        <strain evidence="10 11">N22</strain>
    </source>
</reference>
<name>A0A842JK27_9ACTN</name>
<gene>
    <name evidence="10" type="ORF">H7313_12140</name>
</gene>
<evidence type="ECO:0000256" key="3">
    <source>
        <dbReference type="ARBA" id="ARBA00006743"/>
    </source>
</evidence>
<evidence type="ECO:0000256" key="9">
    <source>
        <dbReference type="SAM" id="MobiDB-lite"/>
    </source>
</evidence>
<dbReference type="InterPro" id="IPR029041">
    <property type="entry name" value="FAD-linked_oxidoreductase-like"/>
</dbReference>
<organism evidence="10 11">
    <name type="scientific">Gordonibacter massiliensis</name>
    <name type="common">ex Traore et al. 2017</name>
    <dbReference type="NCBI Taxonomy" id="1841863"/>
    <lineage>
        <taxon>Bacteria</taxon>
        <taxon>Bacillati</taxon>
        <taxon>Actinomycetota</taxon>
        <taxon>Coriobacteriia</taxon>
        <taxon>Eggerthellales</taxon>
        <taxon>Eggerthellaceae</taxon>
        <taxon>Gordonibacter</taxon>
    </lineage>
</organism>
<evidence type="ECO:0000256" key="8">
    <source>
        <dbReference type="RuleBase" id="RU003862"/>
    </source>
</evidence>
<dbReference type="PANTHER" id="PTHR45754:SF3">
    <property type="entry name" value="METHYLENETETRAHYDROFOLATE REDUCTASE (NADPH)"/>
    <property type="match status" value="1"/>
</dbReference>
<keyword evidence="4 8" id="KW-0285">Flavoprotein</keyword>
<feature type="compositionally biased region" description="Low complexity" evidence="9">
    <location>
        <begin position="339"/>
        <end position="354"/>
    </location>
</feature>
<dbReference type="UniPathway" id="UPA00193"/>
<dbReference type="AlphaFoldDB" id="A0A842JK27"/>
<comment type="cofactor">
    <cofactor evidence="1 8">
        <name>FAD</name>
        <dbReference type="ChEBI" id="CHEBI:57692"/>
    </cofactor>
</comment>
<dbReference type="GO" id="GO:0071949">
    <property type="term" value="F:FAD binding"/>
    <property type="evidence" value="ECO:0007669"/>
    <property type="project" value="TreeGrafter"/>
</dbReference>
<keyword evidence="6 8" id="KW-0560">Oxidoreductase</keyword>
<proteinExistence type="inferred from homology"/>